<dbReference type="SUPFAM" id="SSF144000">
    <property type="entry name" value="Oxysterol-binding protein-like"/>
    <property type="match status" value="1"/>
</dbReference>
<feature type="region of interest" description="Disordered" evidence="3">
    <location>
        <begin position="336"/>
        <end position="366"/>
    </location>
</feature>
<evidence type="ECO:0000256" key="2">
    <source>
        <dbReference type="RuleBase" id="RU003844"/>
    </source>
</evidence>
<keyword evidence="5" id="KW-1185">Reference proteome</keyword>
<comment type="similarity">
    <text evidence="1 2">Belongs to the OSBP family.</text>
</comment>
<dbReference type="Pfam" id="PF01237">
    <property type="entry name" value="Oxysterol_BP"/>
    <property type="match status" value="1"/>
</dbReference>
<reference evidence="4" key="1">
    <citation type="journal article" date="2020" name="Phytopathology">
        <title>Genome sequence of the chestnut blight fungus Cryphonectria parasitica EP155: A fundamental resource for an archetypical invasive plant pathogen.</title>
        <authorList>
            <person name="Crouch J.A."/>
            <person name="Dawe A."/>
            <person name="Aerts A."/>
            <person name="Barry K."/>
            <person name="Churchill A.C.L."/>
            <person name="Grimwood J."/>
            <person name="Hillman B."/>
            <person name="Milgroom M.G."/>
            <person name="Pangilinan J."/>
            <person name="Smith M."/>
            <person name="Salamov A."/>
            <person name="Schmutz J."/>
            <person name="Yadav J."/>
            <person name="Grigoriev I.V."/>
            <person name="Nuss D."/>
        </authorList>
    </citation>
    <scope>NUCLEOTIDE SEQUENCE</scope>
    <source>
        <strain evidence="4">EP155</strain>
    </source>
</reference>
<evidence type="ECO:0000313" key="4">
    <source>
        <dbReference type="EMBL" id="KAF3767340.1"/>
    </source>
</evidence>
<dbReference type="Gene3D" id="1.10.287.2720">
    <property type="match status" value="1"/>
</dbReference>
<dbReference type="GO" id="GO:0016020">
    <property type="term" value="C:membrane"/>
    <property type="evidence" value="ECO:0007669"/>
    <property type="project" value="TreeGrafter"/>
</dbReference>
<dbReference type="Proteomes" id="UP000803844">
    <property type="component" value="Unassembled WGS sequence"/>
</dbReference>
<name>A0A9P4Y755_CRYP1</name>
<dbReference type="Gene3D" id="3.30.70.3490">
    <property type="match status" value="1"/>
</dbReference>
<dbReference type="InterPro" id="IPR018494">
    <property type="entry name" value="Oxysterol-bd_CS"/>
</dbReference>
<dbReference type="RefSeq" id="XP_040778301.1">
    <property type="nucleotide sequence ID" value="XM_040926380.1"/>
</dbReference>
<accession>A0A9P4Y755</accession>
<evidence type="ECO:0000313" key="5">
    <source>
        <dbReference type="Proteomes" id="UP000803844"/>
    </source>
</evidence>
<dbReference type="GO" id="GO:0005829">
    <property type="term" value="C:cytosol"/>
    <property type="evidence" value="ECO:0007669"/>
    <property type="project" value="TreeGrafter"/>
</dbReference>
<dbReference type="PANTHER" id="PTHR10972:SF92">
    <property type="entry name" value="OXYSTEROL BINDING PROTEIN"/>
    <property type="match status" value="1"/>
</dbReference>
<protein>
    <recommendedName>
        <fullName evidence="6">Oxysterol-binding protein</fullName>
    </recommendedName>
</protein>
<sequence length="366" mass="40112">MGSNASPKAQVTLKDFLASIATIRGDLSNITAPPFVLDTKSVVELPGFWAERPSLFVAPASSSDPAERALLVLRWFLVSLKNQQYGGRSEDEGVKKPLNAFLGECFLAKWTENDDDNNDDSSGGETLLVSEQVSHHPPVTACRVWNEKHGVYAEGFTRQEVTLSLGTVTIKQMGHALLTLKNHGDETYLIPLPDVKVKGILSGLSGAYPELEGTYTIPSTSGYYSTIEFSGKSLLSRGGQRNEFTAKLYGPGKSSSNDNNNAEPLYTLTGQWTDSFTIYKGAETSQDAAFETLVLKDLPTVPLTLLEEDLDAQDPWETRRAWKGVRQALENGDMLGTAKAKSAVEQGQRDMRKDEERAGKTWDLEV</sequence>
<dbReference type="GO" id="GO:0008142">
    <property type="term" value="F:oxysterol binding"/>
    <property type="evidence" value="ECO:0007669"/>
    <property type="project" value="TreeGrafter"/>
</dbReference>
<proteinExistence type="inferred from homology"/>
<organism evidence="4 5">
    <name type="scientific">Cryphonectria parasitica (strain ATCC 38755 / EP155)</name>
    <dbReference type="NCBI Taxonomy" id="660469"/>
    <lineage>
        <taxon>Eukaryota</taxon>
        <taxon>Fungi</taxon>
        <taxon>Dikarya</taxon>
        <taxon>Ascomycota</taxon>
        <taxon>Pezizomycotina</taxon>
        <taxon>Sordariomycetes</taxon>
        <taxon>Sordariomycetidae</taxon>
        <taxon>Diaporthales</taxon>
        <taxon>Cryphonectriaceae</taxon>
        <taxon>Cryphonectria-Endothia species complex</taxon>
        <taxon>Cryphonectria</taxon>
    </lineage>
</organism>
<feature type="compositionally biased region" description="Basic and acidic residues" evidence="3">
    <location>
        <begin position="347"/>
        <end position="366"/>
    </location>
</feature>
<dbReference type="InterPro" id="IPR000648">
    <property type="entry name" value="Oxysterol-bd"/>
</dbReference>
<dbReference type="AlphaFoldDB" id="A0A9P4Y755"/>
<dbReference type="InterPro" id="IPR037239">
    <property type="entry name" value="OSBP_sf"/>
</dbReference>
<dbReference type="GeneID" id="63843509"/>
<dbReference type="Gene3D" id="2.40.160.120">
    <property type="match status" value="1"/>
</dbReference>
<comment type="caution">
    <text evidence="4">The sequence shown here is derived from an EMBL/GenBank/DDBJ whole genome shotgun (WGS) entry which is preliminary data.</text>
</comment>
<dbReference type="PANTHER" id="PTHR10972">
    <property type="entry name" value="OXYSTEROL-BINDING PROTEIN-RELATED"/>
    <property type="match status" value="1"/>
</dbReference>
<dbReference type="EMBL" id="MU032346">
    <property type="protein sequence ID" value="KAF3767340.1"/>
    <property type="molecule type" value="Genomic_DNA"/>
</dbReference>
<evidence type="ECO:0000256" key="3">
    <source>
        <dbReference type="SAM" id="MobiDB-lite"/>
    </source>
</evidence>
<dbReference type="OrthoDB" id="14833at2759"/>
<evidence type="ECO:0000256" key="1">
    <source>
        <dbReference type="ARBA" id="ARBA00008842"/>
    </source>
</evidence>
<dbReference type="PROSITE" id="PS01013">
    <property type="entry name" value="OSBP"/>
    <property type="match status" value="1"/>
</dbReference>
<evidence type="ECO:0008006" key="6">
    <source>
        <dbReference type="Google" id="ProtNLM"/>
    </source>
</evidence>
<gene>
    <name evidence="4" type="ORF">M406DRAFT_97840</name>
</gene>